<dbReference type="CDD" id="cd24163">
    <property type="entry name" value="RWDD2_C"/>
    <property type="match status" value="1"/>
</dbReference>
<dbReference type="AlphaFoldDB" id="A0AAN8A1E3"/>
<name>A0AAN8A1E3_9PEZI</name>
<sequence>MSGTGMWNALIRTHHITSRKKVTKLKQAATLHSVYVLLRSGSSPGIMYVEGSEAGVEEWVGVVQKLRYKDYQLVARPAPVILENSGVQHVDLSGSRGLQETDSVSNFGQQMANRGVHSWWRRGMGYSQNDKP</sequence>
<protein>
    <submittedName>
        <fullName evidence="1">Uncharacterized protein</fullName>
    </submittedName>
</protein>
<dbReference type="Proteomes" id="UP001310594">
    <property type="component" value="Unassembled WGS sequence"/>
</dbReference>
<proteinExistence type="predicted"/>
<dbReference type="EMBL" id="JAVRQU010000015">
    <property type="protein sequence ID" value="KAK5694896.1"/>
    <property type="molecule type" value="Genomic_DNA"/>
</dbReference>
<reference evidence="1" key="1">
    <citation type="submission" date="2023-08" db="EMBL/GenBank/DDBJ databases">
        <title>Black Yeasts Isolated from many extreme environments.</title>
        <authorList>
            <person name="Coleine C."/>
            <person name="Stajich J.E."/>
            <person name="Selbmann L."/>
        </authorList>
    </citation>
    <scope>NUCLEOTIDE SEQUENCE</scope>
    <source>
        <strain evidence="1">CCFEE 5810</strain>
    </source>
</reference>
<comment type="caution">
    <text evidence="1">The sequence shown here is derived from an EMBL/GenBank/DDBJ whole genome shotgun (WGS) entry which is preliminary data.</text>
</comment>
<organism evidence="1 2">
    <name type="scientific">Elasticomyces elasticus</name>
    <dbReference type="NCBI Taxonomy" id="574655"/>
    <lineage>
        <taxon>Eukaryota</taxon>
        <taxon>Fungi</taxon>
        <taxon>Dikarya</taxon>
        <taxon>Ascomycota</taxon>
        <taxon>Pezizomycotina</taxon>
        <taxon>Dothideomycetes</taxon>
        <taxon>Dothideomycetidae</taxon>
        <taxon>Mycosphaerellales</taxon>
        <taxon>Teratosphaeriaceae</taxon>
        <taxon>Elasticomyces</taxon>
    </lineage>
</organism>
<evidence type="ECO:0000313" key="1">
    <source>
        <dbReference type="EMBL" id="KAK5694896.1"/>
    </source>
</evidence>
<gene>
    <name evidence="1" type="ORF">LTR97_009487</name>
</gene>
<dbReference type="InterPro" id="IPR059181">
    <property type="entry name" value="RWDD2A-B_C"/>
</dbReference>
<accession>A0AAN8A1E3</accession>
<evidence type="ECO:0000313" key="2">
    <source>
        <dbReference type="Proteomes" id="UP001310594"/>
    </source>
</evidence>